<organism evidence="1 2">
    <name type="scientific">Aphidius gifuensis</name>
    <name type="common">Parasitoid wasp</name>
    <dbReference type="NCBI Taxonomy" id="684658"/>
    <lineage>
        <taxon>Eukaryota</taxon>
        <taxon>Metazoa</taxon>
        <taxon>Ecdysozoa</taxon>
        <taxon>Arthropoda</taxon>
        <taxon>Hexapoda</taxon>
        <taxon>Insecta</taxon>
        <taxon>Pterygota</taxon>
        <taxon>Neoptera</taxon>
        <taxon>Endopterygota</taxon>
        <taxon>Hymenoptera</taxon>
        <taxon>Apocrita</taxon>
        <taxon>Ichneumonoidea</taxon>
        <taxon>Braconidae</taxon>
        <taxon>Aphidiinae</taxon>
        <taxon>Aphidius</taxon>
    </lineage>
</organism>
<dbReference type="OrthoDB" id="381190at2759"/>
<dbReference type="PANTHER" id="PTHR37079:SF4">
    <property type="entry name" value="SERINE_THREONINE-PROTEIN KINASE ATM"/>
    <property type="match status" value="1"/>
</dbReference>
<evidence type="ECO:0000313" key="2">
    <source>
        <dbReference type="Proteomes" id="UP000639338"/>
    </source>
</evidence>
<protein>
    <submittedName>
        <fullName evidence="1">Uncharacterized protein</fullName>
    </submittedName>
</protein>
<keyword evidence="2" id="KW-1185">Reference proteome</keyword>
<dbReference type="GO" id="GO:0004674">
    <property type="term" value="F:protein serine/threonine kinase activity"/>
    <property type="evidence" value="ECO:0007669"/>
    <property type="project" value="InterPro"/>
</dbReference>
<reference evidence="1 2" key="1">
    <citation type="submission" date="2020-08" db="EMBL/GenBank/DDBJ databases">
        <title>Aphidius gifuensis genome sequencing and assembly.</title>
        <authorList>
            <person name="Du Z."/>
        </authorList>
    </citation>
    <scope>NUCLEOTIDE SEQUENCE [LARGE SCALE GENOMIC DNA]</scope>
    <source>
        <strain evidence="1">YNYX2018</strain>
        <tissue evidence="1">Adults</tissue>
    </source>
</reference>
<dbReference type="EMBL" id="JACMRX010000001">
    <property type="protein sequence ID" value="KAF7998580.1"/>
    <property type="molecule type" value="Genomic_DNA"/>
</dbReference>
<dbReference type="AlphaFoldDB" id="A0A834Y390"/>
<proteinExistence type="predicted"/>
<dbReference type="InterPro" id="IPR038980">
    <property type="entry name" value="ATM_plant"/>
</dbReference>
<sequence length="925" mass="107679">MIWNINCLPHYSRWSIGYMPASIKNDRNDDKLYEKHHEFSHLNDNELKSVCVIEKCASSQCFVSNLFIKNTNNINDEAKKSLATLTDENLDYVIDILNKLIDFKNNPIDDKVLAIYKLTIFEKFTSNLIELNIENLKNNTNDFSSVKIIGDLLDDVFDKILIDLFQRLHDDKIDIIEYFLNVYHENNVNCSLEGILHLKNKLLNRRDELKIMYSDLDNIRGFAEDCISSKIHRLIYHLIKLSESSDLNISLEAAQCLGILGPVDLTTMILHSEEGHAQCLKIYSDWVAETKFETHEEIINKYYKKSMDIIKNMEIKNSNDWENLYDTYASLAIFSDTHYQQISEFMKTPIRVLYTNQNQKTNDIAEFKKIQQEQLMYLQLSIEYYLITLVKCDKHNHLIFRLISLFIKNHENKDLNNLIDQYIDNISTHKFISLLLQLSPHISLESNNFTIKINSLLKRCALEHPHHVLPVLLCLGNRDKDKLYQDPSIAKKSQVPDKCKKSQTRIPLTFKIHKIRSYENSMVSSMTLDVKSNGNYNNIICVDKYIDSFESLGGVNAPKKIICIGSDGLRRYQVVKVDSDIKTDAVMQQAFNVINTLFKNSKNTNLLDDVFDKILIDLFQRLHDDKIDIIEYFLNVYHENNVNCSLEGILHLKNKLLNRRDELKFMYSDLDNIRGFAEDCISSRIHRLLYHLIKLTESSDLNISLEAAQCLEFYNSTCTAEQTMLLSTCQLTKNNHFSHESVKCMLNIVNYLRIQSGNNDQSLLNYLHISKAAQYCSAYFTSVLYAELSSEILKKQIKYIPDDDDYILREGFIKIGDPDSIHGCGSSYLKEQSSRIQHYKHFKEWEKVLITQDVDLSCGQTYSRGMANTLQNLGLDYLSNKFISTVKKDNDNIDDYIYNTAWRLSDWSIFKQNEYNNKNKVNKNK</sequence>
<dbReference type="SUPFAM" id="SSF56112">
    <property type="entry name" value="Protein kinase-like (PK-like)"/>
    <property type="match status" value="1"/>
</dbReference>
<comment type="caution">
    <text evidence="1">The sequence shown here is derived from an EMBL/GenBank/DDBJ whole genome shotgun (WGS) entry which is preliminary data.</text>
</comment>
<dbReference type="Gene3D" id="3.30.1010.10">
    <property type="entry name" value="Phosphatidylinositol 3-kinase Catalytic Subunit, Chain A, domain 4"/>
    <property type="match status" value="1"/>
</dbReference>
<dbReference type="PANTHER" id="PTHR37079">
    <property type="entry name" value="SERINE/THREONINE-PROTEIN KINASE ATM"/>
    <property type="match status" value="1"/>
</dbReference>
<dbReference type="Proteomes" id="UP000639338">
    <property type="component" value="Unassembled WGS sequence"/>
</dbReference>
<evidence type="ECO:0000313" key="1">
    <source>
        <dbReference type="EMBL" id="KAF7998580.1"/>
    </source>
</evidence>
<accession>A0A834Y390</accession>
<dbReference type="InterPro" id="IPR011009">
    <property type="entry name" value="Kinase-like_dom_sf"/>
</dbReference>
<name>A0A834Y390_APHGI</name>
<dbReference type="GO" id="GO:0006974">
    <property type="term" value="P:DNA damage response"/>
    <property type="evidence" value="ECO:0007669"/>
    <property type="project" value="InterPro"/>
</dbReference>
<gene>
    <name evidence="1" type="ORF">HCN44_010988</name>
</gene>